<evidence type="ECO:0000256" key="3">
    <source>
        <dbReference type="ARBA" id="ARBA00022475"/>
    </source>
</evidence>
<comment type="subcellular location">
    <subcellularLocation>
        <location evidence="1">Cell membrane</location>
        <topology evidence="1">Multi-pass membrane protein</topology>
    </subcellularLocation>
</comment>
<keyword evidence="5 7" id="KW-1133">Transmembrane helix</keyword>
<dbReference type="EMBL" id="CAJNNW010028538">
    <property type="protein sequence ID" value="CAE8696600.1"/>
    <property type="molecule type" value="Genomic_DNA"/>
</dbReference>
<evidence type="ECO:0000313" key="8">
    <source>
        <dbReference type="EMBL" id="CAE8696600.1"/>
    </source>
</evidence>
<comment type="caution">
    <text evidence="8">The sequence shown here is derived from an EMBL/GenBank/DDBJ whole genome shotgun (WGS) entry which is preliminary data.</text>
</comment>
<evidence type="ECO:0000256" key="7">
    <source>
        <dbReference type="SAM" id="Phobius"/>
    </source>
</evidence>
<keyword evidence="2" id="KW-0813">Transport</keyword>
<evidence type="ECO:0000313" key="9">
    <source>
        <dbReference type="Proteomes" id="UP000626109"/>
    </source>
</evidence>
<dbReference type="GO" id="GO:0005886">
    <property type="term" value="C:plasma membrane"/>
    <property type="evidence" value="ECO:0007669"/>
    <property type="project" value="UniProtKB-SubCell"/>
</dbReference>
<feature type="transmembrane region" description="Helical" evidence="7">
    <location>
        <begin position="110"/>
        <end position="126"/>
    </location>
</feature>
<feature type="non-terminal residue" evidence="8">
    <location>
        <position position="1"/>
    </location>
</feature>
<evidence type="ECO:0000256" key="2">
    <source>
        <dbReference type="ARBA" id="ARBA00022448"/>
    </source>
</evidence>
<dbReference type="Proteomes" id="UP000626109">
    <property type="component" value="Unassembled WGS sequence"/>
</dbReference>
<keyword evidence="4 7" id="KW-0812">Transmembrane</keyword>
<proteinExistence type="predicted"/>
<feature type="transmembrane region" description="Helical" evidence="7">
    <location>
        <begin position="71"/>
        <end position="90"/>
    </location>
</feature>
<evidence type="ECO:0000256" key="5">
    <source>
        <dbReference type="ARBA" id="ARBA00022989"/>
    </source>
</evidence>
<dbReference type="GO" id="GO:0022857">
    <property type="term" value="F:transmembrane transporter activity"/>
    <property type="evidence" value="ECO:0007669"/>
    <property type="project" value="InterPro"/>
</dbReference>
<evidence type="ECO:0000256" key="4">
    <source>
        <dbReference type="ARBA" id="ARBA00022692"/>
    </source>
</evidence>
<reference evidence="8" key="1">
    <citation type="submission" date="2021-02" db="EMBL/GenBank/DDBJ databases">
        <authorList>
            <person name="Dougan E. K."/>
            <person name="Rhodes N."/>
            <person name="Thang M."/>
            <person name="Chan C."/>
        </authorList>
    </citation>
    <scope>NUCLEOTIDE SEQUENCE</scope>
</reference>
<dbReference type="Pfam" id="PF02028">
    <property type="entry name" value="BCCT"/>
    <property type="match status" value="1"/>
</dbReference>
<evidence type="ECO:0000256" key="6">
    <source>
        <dbReference type="ARBA" id="ARBA00023136"/>
    </source>
</evidence>
<name>A0A813K7A9_POLGL</name>
<dbReference type="AlphaFoldDB" id="A0A813K7A9"/>
<dbReference type="InterPro" id="IPR000060">
    <property type="entry name" value="BCCT_transptr"/>
</dbReference>
<protein>
    <submittedName>
        <fullName evidence="8">Uncharacterized protein</fullName>
    </submittedName>
</protein>
<feature type="transmembrane region" description="Helical" evidence="7">
    <location>
        <begin position="43"/>
        <end position="64"/>
    </location>
</feature>
<sequence>SDRTEWSLYSLRLGCLADRGRHERSSWLKSDLTEQETTDSTSWGIAITMCFSTLSVITGLNFGIRTISQTAFLLGNCLPLTVFFLDAAWYLLNVRVQSLVSPSALHRDWLLLRCFPGVVYAIAAVSM</sequence>
<evidence type="ECO:0000256" key="1">
    <source>
        <dbReference type="ARBA" id="ARBA00004651"/>
    </source>
</evidence>
<organism evidence="8 9">
    <name type="scientific">Polarella glacialis</name>
    <name type="common">Dinoflagellate</name>
    <dbReference type="NCBI Taxonomy" id="89957"/>
    <lineage>
        <taxon>Eukaryota</taxon>
        <taxon>Sar</taxon>
        <taxon>Alveolata</taxon>
        <taxon>Dinophyceae</taxon>
        <taxon>Suessiales</taxon>
        <taxon>Suessiaceae</taxon>
        <taxon>Polarella</taxon>
    </lineage>
</organism>
<keyword evidence="6 7" id="KW-0472">Membrane</keyword>
<keyword evidence="3" id="KW-1003">Cell membrane</keyword>
<gene>
    <name evidence="8" type="ORF">PGLA2088_LOCUS29898</name>
</gene>
<accession>A0A813K7A9</accession>
<feature type="non-terminal residue" evidence="8">
    <location>
        <position position="127"/>
    </location>
</feature>